<keyword evidence="1" id="KW-1133">Transmembrane helix</keyword>
<proteinExistence type="evidence at transcript level"/>
<evidence type="ECO:0000313" key="2">
    <source>
        <dbReference type="EMBL" id="BAM18860.1"/>
    </source>
</evidence>
<keyword evidence="1" id="KW-0472">Membrane</keyword>
<evidence type="ECO:0000256" key="1">
    <source>
        <dbReference type="SAM" id="Phobius"/>
    </source>
</evidence>
<feature type="transmembrane region" description="Helical" evidence="1">
    <location>
        <begin position="17"/>
        <end position="35"/>
    </location>
</feature>
<name>I4DLS0_PAPXU</name>
<dbReference type="EMBL" id="AK402238">
    <property type="protein sequence ID" value="BAM18860.1"/>
    <property type="molecule type" value="mRNA"/>
</dbReference>
<accession>I4DLS0</accession>
<organism evidence="2">
    <name type="scientific">Papilio xuthus</name>
    <name type="common">Asian swallowtail butterfly</name>
    <dbReference type="NCBI Taxonomy" id="66420"/>
    <lineage>
        <taxon>Eukaryota</taxon>
        <taxon>Metazoa</taxon>
        <taxon>Ecdysozoa</taxon>
        <taxon>Arthropoda</taxon>
        <taxon>Hexapoda</taxon>
        <taxon>Insecta</taxon>
        <taxon>Pterygota</taxon>
        <taxon>Neoptera</taxon>
        <taxon>Endopterygota</taxon>
        <taxon>Lepidoptera</taxon>
        <taxon>Glossata</taxon>
        <taxon>Ditrysia</taxon>
        <taxon>Papilionoidea</taxon>
        <taxon>Papilionidae</taxon>
        <taxon>Papilioninae</taxon>
        <taxon>Papilio</taxon>
    </lineage>
</organism>
<keyword evidence="1" id="KW-0812">Transmembrane</keyword>
<protein>
    <submittedName>
        <fullName evidence="2">Uncharacterized protein</fullName>
    </submittedName>
</protein>
<reference evidence="2" key="1">
    <citation type="journal article" date="2012" name="BMC Biol.">
        <title>Comprehensive microarray-based analysis for stage-specific larval camouflage pattern-associated genes in the swallowtail butterfly, Papilio xuthus.</title>
        <authorList>
            <person name="Futahashi R."/>
            <person name="Shirataki H."/>
            <person name="Narita T."/>
            <person name="Mita K."/>
            <person name="Fujiwara H."/>
        </authorList>
    </citation>
    <scope>NUCLEOTIDE SEQUENCE</scope>
    <source>
        <tissue evidence="2">Epidermis</tissue>
    </source>
</reference>
<sequence length="68" mass="8218">MNSIKQWLKHSSLLSKMLMGVSITTAVYITNKLWYTPYTRRRKLKEAEEWANFIIEQDERLQENNENQ</sequence>
<dbReference type="AlphaFoldDB" id="I4DLS0"/>